<dbReference type="AlphaFoldDB" id="A0A151B691"/>
<feature type="binding site" evidence="17">
    <location>
        <begin position="410"/>
        <end position="414"/>
    </location>
    <ligand>
        <name>AMP</name>
        <dbReference type="ChEBI" id="CHEBI:456215"/>
    </ligand>
</feature>
<feature type="binding site" evidence="18">
    <location>
        <position position="141"/>
    </location>
    <ligand>
        <name>(6S)-NADPHX</name>
        <dbReference type="ChEBI" id="CHEBI:64076"/>
    </ligand>
</feature>
<evidence type="ECO:0000259" key="20">
    <source>
        <dbReference type="PROSITE" id="PS51383"/>
    </source>
</evidence>
<dbReference type="InterPro" id="IPR036652">
    <property type="entry name" value="YjeF_N_dom_sf"/>
</dbReference>
<keyword evidence="9 18" id="KW-0630">Potassium</keyword>
<dbReference type="SUPFAM" id="SSF53613">
    <property type="entry name" value="Ribokinase-like"/>
    <property type="match status" value="1"/>
</dbReference>
<comment type="catalytic activity">
    <reaction evidence="1 18 19">
        <text>(6R)-NADHX = (6S)-NADHX</text>
        <dbReference type="Rhea" id="RHEA:32215"/>
        <dbReference type="ChEBI" id="CHEBI:64074"/>
        <dbReference type="ChEBI" id="CHEBI:64075"/>
        <dbReference type="EC" id="5.1.99.6"/>
    </reaction>
</comment>
<comment type="cofactor">
    <cofactor evidence="18 19">
        <name>K(+)</name>
        <dbReference type="ChEBI" id="CHEBI:29103"/>
    </cofactor>
    <text evidence="18 19">Binds 1 potassium ion per subunit.</text>
</comment>
<evidence type="ECO:0000256" key="2">
    <source>
        <dbReference type="ARBA" id="ARBA00000909"/>
    </source>
</evidence>
<feature type="binding site" evidence="18">
    <location>
        <position position="159"/>
    </location>
    <ligand>
        <name>(6S)-NADPHX</name>
        <dbReference type="ChEBI" id="CHEBI:64076"/>
    </ligand>
</feature>
<dbReference type="OrthoDB" id="9806925at2"/>
<feature type="domain" description="YjeF N-terminal" evidence="21">
    <location>
        <begin position="9"/>
        <end position="216"/>
    </location>
</feature>
<comment type="caution">
    <text evidence="22">The sequence shown here is derived from an EMBL/GenBank/DDBJ whole genome shotgun (WGS) entry which is preliminary data.</text>
</comment>
<evidence type="ECO:0000313" key="23">
    <source>
        <dbReference type="Proteomes" id="UP000075531"/>
    </source>
</evidence>
<dbReference type="EC" id="5.1.99.6" evidence="19"/>
<dbReference type="InterPro" id="IPR004443">
    <property type="entry name" value="YjeF_N_dom"/>
</dbReference>
<dbReference type="PROSITE" id="PS51383">
    <property type="entry name" value="YJEF_C_3"/>
    <property type="match status" value="1"/>
</dbReference>
<dbReference type="GO" id="GO:0005524">
    <property type="term" value="F:ATP binding"/>
    <property type="evidence" value="ECO:0007669"/>
    <property type="project" value="UniProtKB-UniRule"/>
</dbReference>
<feature type="binding site" evidence="17">
    <location>
        <position position="373"/>
    </location>
    <ligand>
        <name>(6S)-NADPHX</name>
        <dbReference type="ChEBI" id="CHEBI:64076"/>
    </ligand>
</feature>
<dbReference type="GO" id="GO:0110051">
    <property type="term" value="P:metabolite repair"/>
    <property type="evidence" value="ECO:0007669"/>
    <property type="project" value="TreeGrafter"/>
</dbReference>
<feature type="binding site" evidence="17">
    <location>
        <position position="261"/>
    </location>
    <ligand>
        <name>(6S)-NADPHX</name>
        <dbReference type="ChEBI" id="CHEBI:64076"/>
    </ligand>
</feature>
<keyword evidence="23" id="KW-1185">Reference proteome</keyword>
<evidence type="ECO:0000256" key="9">
    <source>
        <dbReference type="ARBA" id="ARBA00022958"/>
    </source>
</evidence>
<dbReference type="Pfam" id="PF03853">
    <property type="entry name" value="YjeF_N"/>
    <property type="match status" value="1"/>
</dbReference>
<evidence type="ECO:0000256" key="3">
    <source>
        <dbReference type="ARBA" id="ARBA00006001"/>
    </source>
</evidence>
<name>A0A151B691_9CLOT</name>
<feature type="binding site" evidence="17">
    <location>
        <position position="438"/>
    </location>
    <ligand>
        <name>AMP</name>
        <dbReference type="ChEBI" id="CHEBI:456215"/>
    </ligand>
</feature>
<comment type="function">
    <text evidence="18">Catalyzes the epimerization of the S- and R-forms of NAD(P)HX, a damaged form of NAD(P)H that is a result of enzymatic or heat-dependent hydration. This is a prerequisite for the S-specific NAD(P)H-hydrate dehydratase to allow the repair of both epimers of NAD(P)HX.</text>
</comment>
<feature type="binding site" evidence="18">
    <location>
        <position position="56"/>
    </location>
    <ligand>
        <name>K(+)</name>
        <dbReference type="ChEBI" id="CHEBI:29103"/>
    </ligand>
</feature>
<feature type="binding site" evidence="17">
    <location>
        <position position="439"/>
    </location>
    <ligand>
        <name>(6S)-NADPHX</name>
        <dbReference type="ChEBI" id="CHEBI:64076"/>
    </ligand>
</feature>
<keyword evidence="6 17" id="KW-0547">Nucleotide-binding</keyword>
<dbReference type="InterPro" id="IPR029056">
    <property type="entry name" value="Ribokinase-like"/>
</dbReference>
<sequence>MKIATSKIIRSIDKYCIEKLGIPGIVLMEKAAEKVVKNIPLEETNSFVIVCGNGNNGGDGLAVARQLFCLDKHVEIFMFGINNLSDDCRTNYGIIRNMGIKVNFINGIEDIEILREAIKMCDVTIDAIFGTGLSRKVEGIYDLAITVINESSSNIISIDVPSGFDSDNGIELGNCVQANKTISFQLYKKGFINYNTDRFTGEVIVEDIGIPDIVIDKFHENEFMLDENIIKNKIKAREKYKHKGDFGRVSIVAGNKGFTGAPVIATQAAVRSGAGLVTLCCPSDIQYIVSSKLLEAMTLDIDDREKFENLINKSDAVAIGPGMGNNDKTLTILSHIIEKINCPLIIDADGINVLAGKMNLLKNKNNEIILTPHLGEMSRITGLSIDYIEKNRLEVSKDFASEHGIILVLKGYNTIITDGKVTYINATGNSAMANGGMGDCLTGIVTSFVAQGYKPIEAAYMSVYIHGYCGDRLSQNMYCVNAAHIIDEIPYSISKIAKL</sequence>
<dbReference type="PATRIC" id="fig|1121338.3.peg.609"/>
<comment type="catalytic activity">
    <reaction evidence="15 17 19">
        <text>(6S)-NADHX + ADP = AMP + phosphate + NADH + H(+)</text>
        <dbReference type="Rhea" id="RHEA:32223"/>
        <dbReference type="ChEBI" id="CHEBI:15378"/>
        <dbReference type="ChEBI" id="CHEBI:43474"/>
        <dbReference type="ChEBI" id="CHEBI:57945"/>
        <dbReference type="ChEBI" id="CHEBI:64074"/>
        <dbReference type="ChEBI" id="CHEBI:456215"/>
        <dbReference type="ChEBI" id="CHEBI:456216"/>
        <dbReference type="EC" id="4.2.1.136"/>
    </reaction>
</comment>
<comment type="function">
    <text evidence="17">Catalyzes the dehydration of the S-form of NAD(P)HX at the expense of ADP, which is converted to AMP. Together with NAD(P)HX epimerase, which catalyzes the epimerization of the S- and R-forms, the enzyme allows the repair of both epimers of NAD(P)HX, a damaged form of NAD(P)H that is a result of enzymatic or heat-dependent hydration.</text>
</comment>
<evidence type="ECO:0000256" key="6">
    <source>
        <dbReference type="ARBA" id="ARBA00022741"/>
    </source>
</evidence>
<evidence type="ECO:0000256" key="7">
    <source>
        <dbReference type="ARBA" id="ARBA00022840"/>
    </source>
</evidence>
<keyword evidence="12 17" id="KW-0456">Lyase</keyword>
<gene>
    <name evidence="22" type="primary">nnr</name>
    <name evidence="17" type="synonym">nnrD</name>
    <name evidence="18" type="synonym">nnrE</name>
    <name evidence="22" type="ORF">CLTEP_06020</name>
</gene>
<evidence type="ECO:0000256" key="1">
    <source>
        <dbReference type="ARBA" id="ARBA00000013"/>
    </source>
</evidence>
<dbReference type="HAMAP" id="MF_01966">
    <property type="entry name" value="NADHX_epimerase"/>
    <property type="match status" value="1"/>
</dbReference>
<evidence type="ECO:0000256" key="5">
    <source>
        <dbReference type="ARBA" id="ARBA00022723"/>
    </source>
</evidence>
<keyword evidence="8 17" id="KW-0521">NADP</keyword>
<evidence type="ECO:0000256" key="13">
    <source>
        <dbReference type="ARBA" id="ARBA00023268"/>
    </source>
</evidence>
<keyword evidence="10 17" id="KW-0520">NAD</keyword>
<dbReference type="Proteomes" id="UP000075531">
    <property type="component" value="Unassembled WGS sequence"/>
</dbReference>
<dbReference type="Pfam" id="PF01256">
    <property type="entry name" value="Carb_kinase"/>
    <property type="match status" value="1"/>
</dbReference>
<evidence type="ECO:0000313" key="22">
    <source>
        <dbReference type="EMBL" id="KYH35426.1"/>
    </source>
</evidence>
<dbReference type="RefSeq" id="WP_066822357.1">
    <property type="nucleotide sequence ID" value="NZ_LTBA01000003.1"/>
</dbReference>
<feature type="domain" description="YjeF C-terminal" evidence="20">
    <location>
        <begin position="226"/>
        <end position="496"/>
    </location>
</feature>
<organism evidence="22 23">
    <name type="scientific">Clostridium tepidiprofundi DSM 19306</name>
    <dbReference type="NCBI Taxonomy" id="1121338"/>
    <lineage>
        <taxon>Bacteria</taxon>
        <taxon>Bacillati</taxon>
        <taxon>Bacillota</taxon>
        <taxon>Clostridia</taxon>
        <taxon>Eubacteriales</taxon>
        <taxon>Clostridiaceae</taxon>
        <taxon>Clostridium</taxon>
    </lineage>
</organism>
<dbReference type="GO" id="GO:0052856">
    <property type="term" value="F:NAD(P)HX epimerase activity"/>
    <property type="evidence" value="ECO:0007669"/>
    <property type="project" value="UniProtKB-UniRule"/>
</dbReference>
<dbReference type="GO" id="GO:0046872">
    <property type="term" value="F:metal ion binding"/>
    <property type="evidence" value="ECO:0007669"/>
    <property type="project" value="UniProtKB-UniRule"/>
</dbReference>
<evidence type="ECO:0000259" key="21">
    <source>
        <dbReference type="PROSITE" id="PS51385"/>
    </source>
</evidence>
<comment type="similarity">
    <text evidence="3 19">In the N-terminal section; belongs to the NnrE/AIBP family.</text>
</comment>
<comment type="subunit">
    <text evidence="17">Homotetramer.</text>
</comment>
<dbReference type="Gene3D" id="3.40.50.10260">
    <property type="entry name" value="YjeF N-terminal domain"/>
    <property type="match status" value="1"/>
</dbReference>
<comment type="catalytic activity">
    <reaction evidence="2 18 19">
        <text>(6R)-NADPHX = (6S)-NADPHX</text>
        <dbReference type="Rhea" id="RHEA:32227"/>
        <dbReference type="ChEBI" id="CHEBI:64076"/>
        <dbReference type="ChEBI" id="CHEBI:64077"/>
        <dbReference type="EC" id="5.1.99.6"/>
    </reaction>
</comment>
<dbReference type="NCBIfam" id="TIGR00196">
    <property type="entry name" value="yjeF_cterm"/>
    <property type="match status" value="1"/>
</dbReference>
<reference evidence="22 23" key="1">
    <citation type="submission" date="2016-02" db="EMBL/GenBank/DDBJ databases">
        <title>Genome sequence of Clostridium tepidiprofundi DSM 19306.</title>
        <authorList>
            <person name="Poehlein A."/>
            <person name="Daniel R."/>
        </authorList>
    </citation>
    <scope>NUCLEOTIDE SEQUENCE [LARGE SCALE GENOMIC DNA]</scope>
    <source>
        <strain evidence="22 23">DSM 19306</strain>
    </source>
</reference>
<evidence type="ECO:0000256" key="4">
    <source>
        <dbReference type="ARBA" id="ARBA00009524"/>
    </source>
</evidence>
<comment type="similarity">
    <text evidence="4 19">In the C-terminal section; belongs to the NnrD/CARKD family.</text>
</comment>
<comment type="similarity">
    <text evidence="18">Belongs to the NnrE/AIBP family.</text>
</comment>
<dbReference type="InterPro" id="IPR030677">
    <property type="entry name" value="Nnr"/>
</dbReference>
<evidence type="ECO:0000256" key="16">
    <source>
        <dbReference type="ARBA" id="ARBA00049209"/>
    </source>
</evidence>
<dbReference type="PANTHER" id="PTHR12592:SF0">
    <property type="entry name" value="ATP-DEPENDENT (S)-NAD(P)H-HYDRATE DEHYDRATASE"/>
    <property type="match status" value="1"/>
</dbReference>
<dbReference type="GO" id="GO:0046496">
    <property type="term" value="P:nicotinamide nucleotide metabolic process"/>
    <property type="evidence" value="ECO:0007669"/>
    <property type="project" value="UniProtKB-UniRule"/>
</dbReference>
<dbReference type="InterPro" id="IPR000631">
    <property type="entry name" value="CARKD"/>
</dbReference>
<dbReference type="STRING" id="1121338.CLTEP_06020"/>
<evidence type="ECO:0000256" key="14">
    <source>
        <dbReference type="ARBA" id="ARBA00025153"/>
    </source>
</evidence>
<proteinExistence type="inferred from homology"/>
<evidence type="ECO:0000256" key="10">
    <source>
        <dbReference type="ARBA" id="ARBA00023027"/>
    </source>
</evidence>
<dbReference type="SUPFAM" id="SSF64153">
    <property type="entry name" value="YjeF N-terminal domain-like"/>
    <property type="match status" value="1"/>
</dbReference>
<dbReference type="GO" id="GO:0052855">
    <property type="term" value="F:ADP-dependent NAD(P)H-hydrate dehydratase activity"/>
    <property type="evidence" value="ECO:0007669"/>
    <property type="project" value="UniProtKB-UniRule"/>
</dbReference>
<comment type="similarity">
    <text evidence="17">Belongs to the NnrD/CARKD family.</text>
</comment>
<dbReference type="Gene3D" id="3.40.1190.20">
    <property type="match status" value="1"/>
</dbReference>
<evidence type="ECO:0000256" key="19">
    <source>
        <dbReference type="PIRNR" id="PIRNR017184"/>
    </source>
</evidence>
<feature type="binding site" evidence="18">
    <location>
        <begin position="130"/>
        <end position="136"/>
    </location>
    <ligand>
        <name>(6S)-NADPHX</name>
        <dbReference type="ChEBI" id="CHEBI:64076"/>
    </ligand>
</feature>
<dbReference type="EMBL" id="LTBA01000003">
    <property type="protein sequence ID" value="KYH35426.1"/>
    <property type="molecule type" value="Genomic_DNA"/>
</dbReference>
<dbReference type="PANTHER" id="PTHR12592">
    <property type="entry name" value="ATP-DEPENDENT (S)-NAD(P)H-HYDRATE DEHYDRATASE FAMILY MEMBER"/>
    <property type="match status" value="1"/>
</dbReference>
<dbReference type="PIRSF" id="PIRSF017184">
    <property type="entry name" value="Nnr"/>
    <property type="match status" value="1"/>
</dbReference>
<feature type="binding site" evidence="18">
    <location>
        <begin position="55"/>
        <end position="59"/>
    </location>
    <ligand>
        <name>(6S)-NADPHX</name>
        <dbReference type="ChEBI" id="CHEBI:64076"/>
    </ligand>
</feature>
<accession>A0A151B691</accession>
<comment type="catalytic activity">
    <reaction evidence="16 17 19">
        <text>(6S)-NADPHX + ADP = AMP + phosphate + NADPH + H(+)</text>
        <dbReference type="Rhea" id="RHEA:32235"/>
        <dbReference type="ChEBI" id="CHEBI:15378"/>
        <dbReference type="ChEBI" id="CHEBI:43474"/>
        <dbReference type="ChEBI" id="CHEBI:57783"/>
        <dbReference type="ChEBI" id="CHEBI:64076"/>
        <dbReference type="ChEBI" id="CHEBI:456215"/>
        <dbReference type="ChEBI" id="CHEBI:456216"/>
        <dbReference type="EC" id="4.2.1.136"/>
    </reaction>
</comment>
<dbReference type="NCBIfam" id="TIGR00197">
    <property type="entry name" value="yjeF_nterm"/>
    <property type="match status" value="1"/>
</dbReference>
<evidence type="ECO:0000256" key="18">
    <source>
        <dbReference type="HAMAP-Rule" id="MF_01966"/>
    </source>
</evidence>
<keyword evidence="13" id="KW-0511">Multifunctional enzyme</keyword>
<evidence type="ECO:0000256" key="17">
    <source>
        <dbReference type="HAMAP-Rule" id="MF_01965"/>
    </source>
</evidence>
<keyword evidence="11 18" id="KW-0413">Isomerase</keyword>
<protein>
    <recommendedName>
        <fullName evidence="19">Bifunctional NAD(P)H-hydrate repair enzyme</fullName>
    </recommendedName>
    <alternativeName>
        <fullName evidence="19">Nicotinamide nucleotide repair protein</fullName>
    </alternativeName>
    <domain>
        <recommendedName>
            <fullName evidence="19">ADP-dependent (S)-NAD(P)H-hydrate dehydratase</fullName>
            <ecNumber evidence="19">4.2.1.136</ecNumber>
        </recommendedName>
        <alternativeName>
            <fullName evidence="19">ADP-dependent NAD(P)HX dehydratase</fullName>
        </alternativeName>
    </domain>
    <domain>
        <recommendedName>
            <fullName evidence="19">NAD(P)H-hydrate epimerase</fullName>
            <ecNumber evidence="19">5.1.99.6</ecNumber>
        </recommendedName>
    </domain>
</protein>
<evidence type="ECO:0000256" key="11">
    <source>
        <dbReference type="ARBA" id="ARBA00023235"/>
    </source>
</evidence>
<feature type="binding site" evidence="17">
    <location>
        <position position="322"/>
    </location>
    <ligand>
        <name>(6S)-NADPHX</name>
        <dbReference type="ChEBI" id="CHEBI:64076"/>
    </ligand>
</feature>
<feature type="binding site" evidence="18">
    <location>
        <position position="126"/>
    </location>
    <ligand>
        <name>K(+)</name>
        <dbReference type="ChEBI" id="CHEBI:29103"/>
    </ligand>
</feature>
<keyword evidence="7 17" id="KW-0067">ATP-binding</keyword>
<evidence type="ECO:0000256" key="8">
    <source>
        <dbReference type="ARBA" id="ARBA00022857"/>
    </source>
</evidence>
<dbReference type="HAMAP" id="MF_01965">
    <property type="entry name" value="NADHX_dehydratase"/>
    <property type="match status" value="1"/>
</dbReference>
<keyword evidence="5 18" id="KW-0479">Metal-binding</keyword>
<dbReference type="CDD" id="cd01171">
    <property type="entry name" value="YXKO-related"/>
    <property type="match status" value="1"/>
</dbReference>
<comment type="function">
    <text evidence="14 19">Bifunctional enzyme that catalyzes the epimerization of the S- and R-forms of NAD(P)HX and the dehydration of the S-form of NAD(P)HX at the expense of ADP, which is converted to AMP. This allows the repair of both epimers of NAD(P)HX, a damaged form of NAD(P)H that is a result of enzymatic or heat-dependent hydration.</text>
</comment>
<dbReference type="EC" id="4.2.1.136" evidence="19"/>
<evidence type="ECO:0000256" key="15">
    <source>
        <dbReference type="ARBA" id="ARBA00048238"/>
    </source>
</evidence>
<evidence type="ECO:0000256" key="12">
    <source>
        <dbReference type="ARBA" id="ARBA00023239"/>
    </source>
</evidence>
<dbReference type="PROSITE" id="PS51385">
    <property type="entry name" value="YJEF_N"/>
    <property type="match status" value="1"/>
</dbReference>
<comment type="cofactor">
    <cofactor evidence="17">
        <name>Mg(2+)</name>
        <dbReference type="ChEBI" id="CHEBI:18420"/>
    </cofactor>
</comment>
<feature type="binding site" evidence="18">
    <location>
        <position position="162"/>
    </location>
    <ligand>
        <name>K(+)</name>
        <dbReference type="ChEBI" id="CHEBI:29103"/>
    </ligand>
</feature>